<evidence type="ECO:0000313" key="1">
    <source>
        <dbReference type="EMBL" id="OES43362.1"/>
    </source>
</evidence>
<evidence type="ECO:0008006" key="3">
    <source>
        <dbReference type="Google" id="ProtNLM"/>
    </source>
</evidence>
<organism evidence="1 2">
    <name type="scientific">Domibacillus iocasae</name>
    <dbReference type="NCBI Taxonomy" id="1714016"/>
    <lineage>
        <taxon>Bacteria</taxon>
        <taxon>Bacillati</taxon>
        <taxon>Bacillota</taxon>
        <taxon>Bacilli</taxon>
        <taxon>Bacillales</taxon>
        <taxon>Bacillaceae</taxon>
        <taxon>Domibacillus</taxon>
    </lineage>
</organism>
<keyword evidence="2" id="KW-1185">Reference proteome</keyword>
<dbReference type="InterPro" id="IPR013321">
    <property type="entry name" value="Arc_rbn_hlx_hlx"/>
</dbReference>
<protein>
    <recommendedName>
        <fullName evidence="3">Ribbon-helix-helix protein CopG domain-containing protein</fullName>
    </recommendedName>
</protein>
<proteinExistence type="predicted"/>
<dbReference type="GO" id="GO:0006355">
    <property type="term" value="P:regulation of DNA-templated transcription"/>
    <property type="evidence" value="ECO:0007669"/>
    <property type="project" value="InterPro"/>
</dbReference>
<dbReference type="RefSeq" id="WP_069939978.1">
    <property type="nucleotide sequence ID" value="NZ_MAMP01000026.1"/>
</dbReference>
<dbReference type="EMBL" id="MAMP01000026">
    <property type="protein sequence ID" value="OES43362.1"/>
    <property type="molecule type" value="Genomic_DNA"/>
</dbReference>
<gene>
    <name evidence="1" type="ORF">BA724_14020</name>
</gene>
<sequence>MDLLLRNVEPAAIKKIDELARKKGLSRNEYLKNVLEDFSILEMKDNHVDRMEKQLIANSLLMEKTSNTLDELVSILKELIDDE</sequence>
<reference evidence="1 2" key="1">
    <citation type="submission" date="2016-06" db="EMBL/GenBank/DDBJ databases">
        <title>Domibacillus iocasae genome sequencing.</title>
        <authorList>
            <person name="Verma A."/>
            <person name="Pal Y."/>
            <person name="Ojha A.K."/>
            <person name="Krishnamurthi S."/>
        </authorList>
    </citation>
    <scope>NUCLEOTIDE SEQUENCE [LARGE SCALE GENOMIC DNA]</scope>
    <source>
        <strain evidence="1 2">DSM 29979</strain>
    </source>
</reference>
<dbReference type="AlphaFoldDB" id="A0A1E7DJU8"/>
<dbReference type="Gene3D" id="1.10.1220.10">
    <property type="entry name" value="Met repressor-like"/>
    <property type="match status" value="1"/>
</dbReference>
<name>A0A1E7DJU8_9BACI</name>
<comment type="caution">
    <text evidence="1">The sequence shown here is derived from an EMBL/GenBank/DDBJ whole genome shotgun (WGS) entry which is preliminary data.</text>
</comment>
<accession>A0A1E7DJU8</accession>
<dbReference type="STRING" id="1714016.BA724_14020"/>
<dbReference type="OrthoDB" id="2355214at2"/>
<evidence type="ECO:0000313" key="2">
    <source>
        <dbReference type="Proteomes" id="UP000095658"/>
    </source>
</evidence>
<dbReference type="Proteomes" id="UP000095658">
    <property type="component" value="Unassembled WGS sequence"/>
</dbReference>